<keyword evidence="3" id="KW-0804">Transcription</keyword>
<dbReference type="RefSeq" id="WP_013043088.1">
    <property type="nucleotide sequence ID" value="NC_014008.1"/>
</dbReference>
<sequence length="105" mass="11759">MTEQEAVEFGKAVGDLTRQRILRFCCCTPKSVGDIAKQVEVRQPTASHHLAILEKAKLVERDQHGKVVYYQVNQERMANCCGALMMNLAPEDSTTQAFQAHCCEC</sequence>
<accession>D5EIW7</accession>
<organism evidence="5 6">
    <name type="scientific">Coraliomargarita akajimensis (strain DSM 45221 / IAM 15411 / JCM 23193 / KCTC 12865 / 04OKA010-24)</name>
    <dbReference type="NCBI Taxonomy" id="583355"/>
    <lineage>
        <taxon>Bacteria</taxon>
        <taxon>Pseudomonadati</taxon>
        <taxon>Verrucomicrobiota</taxon>
        <taxon>Opitutia</taxon>
        <taxon>Puniceicoccales</taxon>
        <taxon>Coraliomargaritaceae</taxon>
        <taxon>Coraliomargarita</taxon>
    </lineage>
</organism>
<dbReference type="Proteomes" id="UP000000925">
    <property type="component" value="Chromosome"/>
</dbReference>
<dbReference type="PANTHER" id="PTHR33154">
    <property type="entry name" value="TRANSCRIPTIONAL REGULATOR, ARSR FAMILY"/>
    <property type="match status" value="1"/>
</dbReference>
<keyword evidence="6" id="KW-1185">Reference proteome</keyword>
<keyword evidence="1" id="KW-0805">Transcription regulation</keyword>
<dbReference type="InterPro" id="IPR011991">
    <property type="entry name" value="ArsR-like_HTH"/>
</dbReference>
<reference evidence="5 6" key="1">
    <citation type="journal article" date="2010" name="Stand. Genomic Sci.">
        <title>Complete genome sequence of Coraliomargarita akajimensis type strain (04OKA010-24).</title>
        <authorList>
            <person name="Mavromatis K."/>
            <person name="Abt B."/>
            <person name="Brambilla E."/>
            <person name="Lapidus A."/>
            <person name="Copeland A."/>
            <person name="Deshpande S."/>
            <person name="Nolan M."/>
            <person name="Lucas S."/>
            <person name="Tice H."/>
            <person name="Cheng J.F."/>
            <person name="Han C."/>
            <person name="Detter J.C."/>
            <person name="Woyke T."/>
            <person name="Goodwin L."/>
            <person name="Pitluck S."/>
            <person name="Held B."/>
            <person name="Brettin T."/>
            <person name="Tapia R."/>
            <person name="Ivanova N."/>
            <person name="Mikhailova N."/>
            <person name="Pati A."/>
            <person name="Liolios K."/>
            <person name="Chen A."/>
            <person name="Palaniappan K."/>
            <person name="Land M."/>
            <person name="Hauser L."/>
            <person name="Chang Y.J."/>
            <person name="Jeffries C.D."/>
            <person name="Rohde M."/>
            <person name="Goker M."/>
            <person name="Bristow J."/>
            <person name="Eisen J.A."/>
            <person name="Markowitz V."/>
            <person name="Hugenholtz P."/>
            <person name="Klenk H.P."/>
            <person name="Kyrpides N.C."/>
        </authorList>
    </citation>
    <scope>NUCLEOTIDE SEQUENCE [LARGE SCALE GENOMIC DNA]</scope>
    <source>
        <strain evidence="6">DSM 45221 / IAM 15411 / JCM 23193 / KCTC 12865</strain>
    </source>
</reference>
<dbReference type="EMBL" id="CP001998">
    <property type="protein sequence ID" value="ADE54366.1"/>
    <property type="molecule type" value="Genomic_DNA"/>
</dbReference>
<dbReference type="PANTHER" id="PTHR33154:SF33">
    <property type="entry name" value="TRANSCRIPTIONAL REPRESSOR SDPR"/>
    <property type="match status" value="1"/>
</dbReference>
<dbReference type="AlphaFoldDB" id="D5EIW7"/>
<dbReference type="Pfam" id="PF01022">
    <property type="entry name" value="HTH_5"/>
    <property type="match status" value="1"/>
</dbReference>
<dbReference type="HOGENOM" id="CLU_097806_3_5_0"/>
<gene>
    <name evidence="5" type="ordered locus">Caka_1346</name>
</gene>
<dbReference type="OrthoDB" id="9799175at2"/>
<dbReference type="STRING" id="583355.Caka_1346"/>
<feature type="domain" description="HTH arsR-type" evidence="4">
    <location>
        <begin position="1"/>
        <end position="92"/>
    </location>
</feature>
<evidence type="ECO:0000259" key="4">
    <source>
        <dbReference type="PROSITE" id="PS50987"/>
    </source>
</evidence>
<keyword evidence="2" id="KW-0238">DNA-binding</keyword>
<evidence type="ECO:0000313" key="6">
    <source>
        <dbReference type="Proteomes" id="UP000000925"/>
    </source>
</evidence>
<dbReference type="eggNOG" id="COG0640">
    <property type="taxonomic scope" value="Bacteria"/>
</dbReference>
<dbReference type="InterPro" id="IPR036390">
    <property type="entry name" value="WH_DNA-bd_sf"/>
</dbReference>
<evidence type="ECO:0000256" key="3">
    <source>
        <dbReference type="ARBA" id="ARBA00023163"/>
    </source>
</evidence>
<dbReference type="KEGG" id="caa:Caka_1346"/>
<dbReference type="InterPro" id="IPR036388">
    <property type="entry name" value="WH-like_DNA-bd_sf"/>
</dbReference>
<evidence type="ECO:0000256" key="2">
    <source>
        <dbReference type="ARBA" id="ARBA00023125"/>
    </source>
</evidence>
<dbReference type="SUPFAM" id="SSF46785">
    <property type="entry name" value="Winged helix' DNA-binding domain"/>
    <property type="match status" value="1"/>
</dbReference>
<dbReference type="NCBIfam" id="NF033788">
    <property type="entry name" value="HTH_metalloreg"/>
    <property type="match status" value="1"/>
</dbReference>
<dbReference type="Gene3D" id="1.10.10.10">
    <property type="entry name" value="Winged helix-like DNA-binding domain superfamily/Winged helix DNA-binding domain"/>
    <property type="match status" value="1"/>
</dbReference>
<dbReference type="InterPro" id="IPR051081">
    <property type="entry name" value="HTH_MetalResp_TranReg"/>
</dbReference>
<dbReference type="PROSITE" id="PS50987">
    <property type="entry name" value="HTH_ARSR_2"/>
    <property type="match status" value="1"/>
</dbReference>
<dbReference type="PRINTS" id="PR00778">
    <property type="entry name" value="HTHARSR"/>
</dbReference>
<evidence type="ECO:0000313" key="5">
    <source>
        <dbReference type="EMBL" id="ADE54366.1"/>
    </source>
</evidence>
<dbReference type="InterPro" id="IPR001845">
    <property type="entry name" value="HTH_ArsR_DNA-bd_dom"/>
</dbReference>
<protein>
    <submittedName>
        <fullName evidence="5">Transcriptional regulator, ArsR family</fullName>
    </submittedName>
</protein>
<dbReference type="GO" id="GO:0003700">
    <property type="term" value="F:DNA-binding transcription factor activity"/>
    <property type="evidence" value="ECO:0007669"/>
    <property type="project" value="InterPro"/>
</dbReference>
<name>D5EIW7_CORAD</name>
<evidence type="ECO:0000256" key="1">
    <source>
        <dbReference type="ARBA" id="ARBA00023015"/>
    </source>
</evidence>
<dbReference type="GO" id="GO:0003677">
    <property type="term" value="F:DNA binding"/>
    <property type="evidence" value="ECO:0007669"/>
    <property type="project" value="UniProtKB-KW"/>
</dbReference>
<dbReference type="SMART" id="SM00418">
    <property type="entry name" value="HTH_ARSR"/>
    <property type="match status" value="1"/>
</dbReference>
<dbReference type="CDD" id="cd00090">
    <property type="entry name" value="HTH_ARSR"/>
    <property type="match status" value="1"/>
</dbReference>
<proteinExistence type="predicted"/>